<accession>G0MDM9</accession>
<keyword evidence="2" id="KW-1185">Reference proteome</keyword>
<reference evidence="2" key="1">
    <citation type="submission" date="2011-07" db="EMBL/GenBank/DDBJ databases">
        <authorList>
            <consortium name="Caenorhabditis brenneri Sequencing and Analysis Consortium"/>
            <person name="Wilson R.K."/>
        </authorList>
    </citation>
    <scope>NUCLEOTIDE SEQUENCE [LARGE SCALE GENOMIC DNA]</scope>
    <source>
        <strain evidence="2">PB2801</strain>
    </source>
</reference>
<gene>
    <name evidence="1" type="ORF">CAEBREN_16596</name>
</gene>
<dbReference type="PANTHER" id="PTHR31379">
    <property type="entry name" value="F-BOX C PROTEIN-RELATED-RELATED"/>
    <property type="match status" value="1"/>
</dbReference>
<dbReference type="OrthoDB" id="5910309at2759"/>
<proteinExistence type="predicted"/>
<dbReference type="eggNOG" id="ENOG502RT94">
    <property type="taxonomic scope" value="Eukaryota"/>
</dbReference>
<dbReference type="OMA" id="IPINNEC"/>
<dbReference type="HOGENOM" id="CLU_858506_0_0_1"/>
<evidence type="ECO:0000313" key="2">
    <source>
        <dbReference type="Proteomes" id="UP000008068"/>
    </source>
</evidence>
<dbReference type="InParanoid" id="G0MDM9"/>
<sequence length="315" mass="36331">MEIGLTYLCQECLLQYLDANRRIQLSARCPSVRKLDELVPLRIETLTIREKEITLNRIKYKVDDSFLEMKNQLALKEFSIHITKTLPFNEIMNKLMGFFFNGRKEIKVHRFKAKCALESVVPQGLKFMTPNLIVDQNSITTAEQFIHEDSLPIQHLVLGNWPSTVDRFPFDVDIVRNAKFLEIIAAFQSEEDGWFQIVSQLSNRQVSLAGFSIAYQAVALLITSWKEQLKDVGYKIIVDYGHGNLERLKDELNSLLSIGEVAEDFGRERVYTAKHISIPLTHTSNILINFLETTGRPRIEILTVRHIPEIIQNQE</sequence>
<dbReference type="AlphaFoldDB" id="G0MDM9"/>
<dbReference type="Pfam" id="PF12078">
    <property type="entry name" value="DUF3557"/>
    <property type="match status" value="1"/>
</dbReference>
<dbReference type="InterPro" id="IPR021942">
    <property type="entry name" value="DUF3557"/>
</dbReference>
<evidence type="ECO:0000313" key="1">
    <source>
        <dbReference type="EMBL" id="EGT49664.1"/>
    </source>
</evidence>
<organism evidence="2">
    <name type="scientific">Caenorhabditis brenneri</name>
    <name type="common">Nematode worm</name>
    <dbReference type="NCBI Taxonomy" id="135651"/>
    <lineage>
        <taxon>Eukaryota</taxon>
        <taxon>Metazoa</taxon>
        <taxon>Ecdysozoa</taxon>
        <taxon>Nematoda</taxon>
        <taxon>Chromadorea</taxon>
        <taxon>Rhabditida</taxon>
        <taxon>Rhabditina</taxon>
        <taxon>Rhabditomorpha</taxon>
        <taxon>Rhabditoidea</taxon>
        <taxon>Rhabditidae</taxon>
        <taxon>Peloderinae</taxon>
        <taxon>Caenorhabditis</taxon>
    </lineage>
</organism>
<protein>
    <recommendedName>
        <fullName evidence="3">DUF38 domain-containing protein</fullName>
    </recommendedName>
</protein>
<name>G0MDM9_CAEBE</name>
<dbReference type="Proteomes" id="UP000008068">
    <property type="component" value="Unassembled WGS sequence"/>
</dbReference>
<evidence type="ECO:0008006" key="3">
    <source>
        <dbReference type="Google" id="ProtNLM"/>
    </source>
</evidence>
<dbReference type="EMBL" id="GL379790">
    <property type="protein sequence ID" value="EGT49664.1"/>
    <property type="molecule type" value="Genomic_DNA"/>
</dbReference>
<dbReference type="PANTHER" id="PTHR31379:SF1">
    <property type="entry name" value="F-BOX C PROTEIN-RELATED"/>
    <property type="match status" value="1"/>
</dbReference>